<reference evidence="2 3" key="2">
    <citation type="submission" date="2017-09" db="EMBL/GenBank/DDBJ databases">
        <title>Extensive intraspecific genome diversity in a model arbuscular mycorrhizal fungus.</title>
        <authorList>
            <person name="Chen E.C."/>
            <person name="Morin E."/>
            <person name="Beaudet D."/>
            <person name="Noel J."/>
            <person name="Ndikumana S."/>
            <person name="Charron P."/>
            <person name="St-Onge C."/>
            <person name="Giorgi J."/>
            <person name="Grigoriev I.V."/>
            <person name="Roux C."/>
            <person name="Martin F.M."/>
            <person name="Corradi N."/>
        </authorList>
    </citation>
    <scope>NUCLEOTIDE SEQUENCE [LARGE SCALE GENOMIC DNA]</scope>
    <source>
        <strain evidence="2 3">A5</strain>
    </source>
</reference>
<evidence type="ECO:0000313" key="3">
    <source>
        <dbReference type="Proteomes" id="UP000232722"/>
    </source>
</evidence>
<organism evidence="2 3">
    <name type="scientific">Rhizophagus irregularis</name>
    <dbReference type="NCBI Taxonomy" id="588596"/>
    <lineage>
        <taxon>Eukaryota</taxon>
        <taxon>Fungi</taxon>
        <taxon>Fungi incertae sedis</taxon>
        <taxon>Mucoromycota</taxon>
        <taxon>Glomeromycotina</taxon>
        <taxon>Glomeromycetes</taxon>
        <taxon>Glomerales</taxon>
        <taxon>Glomeraceae</taxon>
        <taxon>Rhizophagus</taxon>
    </lineage>
</organism>
<comment type="caution">
    <text evidence="2">The sequence shown here is derived from an EMBL/GenBank/DDBJ whole genome shotgun (WGS) entry which is preliminary data.</text>
</comment>
<dbReference type="VEuPathDB" id="FungiDB:RhiirA1_444837"/>
<dbReference type="Proteomes" id="UP000232722">
    <property type="component" value="Unassembled WGS sequence"/>
</dbReference>
<dbReference type="VEuPathDB" id="FungiDB:RhiirFUN_021321"/>
<accession>A0A2N0P426</accession>
<dbReference type="AlphaFoldDB" id="A0A2N0P426"/>
<gene>
    <name evidence="2" type="ORF">RhiirA5_456152</name>
</gene>
<evidence type="ECO:0000313" key="2">
    <source>
        <dbReference type="EMBL" id="PKC01575.1"/>
    </source>
</evidence>
<reference evidence="2 3" key="1">
    <citation type="submission" date="2016-04" db="EMBL/GenBank/DDBJ databases">
        <title>Genome analyses suggest a sexual origin of heterokaryosis in a supposedly ancient asexual fungus.</title>
        <authorList>
            <person name="Ropars J."/>
            <person name="Sedzielewska K."/>
            <person name="Noel J."/>
            <person name="Charron P."/>
            <person name="Farinelli L."/>
            <person name="Marton T."/>
            <person name="Kruger M."/>
            <person name="Pelin A."/>
            <person name="Brachmann A."/>
            <person name="Corradi N."/>
        </authorList>
    </citation>
    <scope>NUCLEOTIDE SEQUENCE [LARGE SCALE GENOMIC DNA]</scope>
    <source>
        <strain evidence="2 3">A5</strain>
    </source>
</reference>
<sequence>MDKNNFFLVGNKIISLAEQTRIFQEYTTLNDDFKKRLENENRYQDEKKIGEKRPMLESPKKEEEPSDLDQFDEENSIPEECWTTNYQLEEGQKIQFTMFDEEEEEEAEPTASPSKKNSGKKKKKKKNNKK</sequence>
<protein>
    <submittedName>
        <fullName evidence="2">Uncharacterized protein</fullName>
    </submittedName>
</protein>
<evidence type="ECO:0000256" key="1">
    <source>
        <dbReference type="SAM" id="MobiDB-lite"/>
    </source>
</evidence>
<feature type="compositionally biased region" description="Basic and acidic residues" evidence="1">
    <location>
        <begin position="35"/>
        <end position="63"/>
    </location>
</feature>
<name>A0A2N0P426_9GLOM</name>
<feature type="region of interest" description="Disordered" evidence="1">
    <location>
        <begin position="35"/>
        <end position="130"/>
    </location>
</feature>
<feature type="compositionally biased region" description="Acidic residues" evidence="1">
    <location>
        <begin position="99"/>
        <end position="108"/>
    </location>
</feature>
<proteinExistence type="predicted"/>
<feature type="compositionally biased region" description="Acidic residues" evidence="1">
    <location>
        <begin position="64"/>
        <end position="77"/>
    </location>
</feature>
<dbReference type="EMBL" id="LLXJ01001572">
    <property type="protein sequence ID" value="PKC01575.1"/>
    <property type="molecule type" value="Genomic_DNA"/>
</dbReference>
<feature type="compositionally biased region" description="Basic residues" evidence="1">
    <location>
        <begin position="117"/>
        <end position="130"/>
    </location>
</feature>